<dbReference type="SUPFAM" id="SSF54631">
    <property type="entry name" value="CBS-domain pair"/>
    <property type="match status" value="1"/>
</dbReference>
<evidence type="ECO:0000313" key="5">
    <source>
        <dbReference type="EMBL" id="AEH90447.1"/>
    </source>
</evidence>
<dbReference type="AlphaFoldDB" id="F7Y081"/>
<dbReference type="Gene3D" id="3.30.1340.30">
    <property type="match status" value="1"/>
</dbReference>
<protein>
    <submittedName>
        <fullName evidence="5">Signal transduction protein with CBS domains</fullName>
    </submittedName>
</protein>
<dbReference type="PANTHER" id="PTHR43080:SF26">
    <property type="entry name" value="REGULATORY PROTEIN"/>
    <property type="match status" value="1"/>
</dbReference>
<gene>
    <name evidence="5" type="ordered locus">Mesop_6041</name>
</gene>
<dbReference type="InterPro" id="IPR000644">
    <property type="entry name" value="CBS_dom"/>
</dbReference>
<dbReference type="HOGENOM" id="CLU_040681_1_0_5"/>
<dbReference type="Pfam" id="PF00571">
    <property type="entry name" value="CBS"/>
    <property type="match status" value="2"/>
</dbReference>
<dbReference type="Gene3D" id="3.10.580.10">
    <property type="entry name" value="CBS-domain"/>
    <property type="match status" value="1"/>
</dbReference>
<accession>F7Y081</accession>
<dbReference type="InterPro" id="IPR007055">
    <property type="entry name" value="BON_dom"/>
</dbReference>
<dbReference type="STRING" id="536019.Mesop_6041"/>
<keyword evidence="1 2" id="KW-0129">CBS domain</keyword>
<dbReference type="SMART" id="SM00116">
    <property type="entry name" value="CBS"/>
    <property type="match status" value="2"/>
</dbReference>
<sequence length="232" mass="24888">MQAEAIMTTPVIAVDPSASVADAAALMLANKISGLPVIRNDGELMGIVSEGDFLRRRELGTQRKRPRWLEFLISPGKAAEEYVLANGRRIEEVMSESVVTASPTTSLATVVELMTRHHVNRIPVLAEGKVVGIVTRSDLVRALVGVWSSSTSNTASDEQIRQNIVAELSAQKWARADTIDVAVENGAVELSGAIFDERERQSAIVAAENVPGIKAVKDNLFCTGPTSVLLVS</sequence>
<feature type="domain" description="CBS" evidence="4">
    <location>
        <begin position="7"/>
        <end position="63"/>
    </location>
</feature>
<dbReference type="PROSITE" id="PS51371">
    <property type="entry name" value="CBS"/>
    <property type="match status" value="2"/>
</dbReference>
<dbReference type="KEGG" id="mop:Mesop_6041"/>
<evidence type="ECO:0000256" key="1">
    <source>
        <dbReference type="ARBA" id="ARBA00023122"/>
    </source>
</evidence>
<evidence type="ECO:0000259" key="4">
    <source>
        <dbReference type="PROSITE" id="PS51371"/>
    </source>
</evidence>
<evidence type="ECO:0000259" key="3">
    <source>
        <dbReference type="PROSITE" id="PS50914"/>
    </source>
</evidence>
<dbReference type="EMBL" id="CP002279">
    <property type="protein sequence ID" value="AEH90447.1"/>
    <property type="molecule type" value="Genomic_DNA"/>
</dbReference>
<dbReference type="RefSeq" id="WP_013897081.1">
    <property type="nucleotide sequence ID" value="NC_015675.1"/>
</dbReference>
<dbReference type="PROSITE" id="PS50914">
    <property type="entry name" value="BON"/>
    <property type="match status" value="1"/>
</dbReference>
<evidence type="ECO:0000313" key="6">
    <source>
        <dbReference type="Proteomes" id="UP000001623"/>
    </source>
</evidence>
<dbReference type="InterPro" id="IPR014004">
    <property type="entry name" value="Transpt-assoc_nodulatn_dom_bac"/>
</dbReference>
<dbReference type="Proteomes" id="UP000001623">
    <property type="component" value="Chromosome"/>
</dbReference>
<evidence type="ECO:0000256" key="2">
    <source>
        <dbReference type="PROSITE-ProRule" id="PRU00703"/>
    </source>
</evidence>
<dbReference type="eggNOG" id="COG2823">
    <property type="taxonomic scope" value="Bacteria"/>
</dbReference>
<name>F7Y081_MESOW</name>
<dbReference type="InterPro" id="IPR051257">
    <property type="entry name" value="Diverse_CBS-Domain"/>
</dbReference>
<reference evidence="5 6" key="1">
    <citation type="submission" date="2010-10" db="EMBL/GenBank/DDBJ databases">
        <title>Complete sequence of Mesorhizobium opportunistum WSM2075.</title>
        <authorList>
            <consortium name="US DOE Joint Genome Institute"/>
            <person name="Lucas S."/>
            <person name="Copeland A."/>
            <person name="Lapidus A."/>
            <person name="Cheng J.-F."/>
            <person name="Bruce D."/>
            <person name="Goodwin L."/>
            <person name="Pitluck S."/>
            <person name="Chertkov O."/>
            <person name="Misra M."/>
            <person name="Detter J.C."/>
            <person name="Han C."/>
            <person name="Tapia R."/>
            <person name="Land M."/>
            <person name="Hauser L."/>
            <person name="Kyrpides N."/>
            <person name="Ovchinnikova G."/>
            <person name="Mavrommatis K.M."/>
            <person name="Tiwari R.P."/>
            <person name="Howieson J.G."/>
            <person name="O'Hara G.W."/>
            <person name="Nandasena K.G."/>
            <person name="Woyke T."/>
        </authorList>
    </citation>
    <scope>NUCLEOTIDE SEQUENCE [LARGE SCALE GENOMIC DNA]</scope>
    <source>
        <strain evidence="6">LMG 24607 / HAMBI 3007 / WSM2075</strain>
    </source>
</reference>
<dbReference type="CDD" id="cd04586">
    <property type="entry name" value="CBS_pair_BON_assoc"/>
    <property type="match status" value="1"/>
</dbReference>
<dbReference type="SMART" id="SM00749">
    <property type="entry name" value="BON"/>
    <property type="match status" value="1"/>
</dbReference>
<dbReference type="InterPro" id="IPR046342">
    <property type="entry name" value="CBS_dom_sf"/>
</dbReference>
<dbReference type="eggNOG" id="COG0517">
    <property type="taxonomic scope" value="Bacteria"/>
</dbReference>
<dbReference type="PANTHER" id="PTHR43080">
    <property type="entry name" value="CBS DOMAIN-CONTAINING PROTEIN CBSX3, MITOCHONDRIAL"/>
    <property type="match status" value="1"/>
</dbReference>
<feature type="domain" description="CBS" evidence="4">
    <location>
        <begin position="94"/>
        <end position="152"/>
    </location>
</feature>
<proteinExistence type="predicted"/>
<dbReference type="InterPro" id="IPR017080">
    <property type="entry name" value="UCP036990_CBS_BON"/>
</dbReference>
<organism evidence="5 6">
    <name type="scientific">Mesorhizobium opportunistum (strain LMG 24607 / HAMBI 3007 / WSM2075)</name>
    <dbReference type="NCBI Taxonomy" id="536019"/>
    <lineage>
        <taxon>Bacteria</taxon>
        <taxon>Pseudomonadati</taxon>
        <taxon>Pseudomonadota</taxon>
        <taxon>Alphaproteobacteria</taxon>
        <taxon>Hyphomicrobiales</taxon>
        <taxon>Phyllobacteriaceae</taxon>
        <taxon>Mesorhizobium</taxon>
    </lineage>
</organism>
<dbReference type="PIRSF" id="PIRSF036990">
    <property type="entry name" value="UCP036990_CBS_BON"/>
    <property type="match status" value="1"/>
</dbReference>
<feature type="domain" description="BON" evidence="3">
    <location>
        <begin position="156"/>
        <end position="224"/>
    </location>
</feature>
<dbReference type="Pfam" id="PF04972">
    <property type="entry name" value="BON"/>
    <property type="match status" value="1"/>
</dbReference>